<evidence type="ECO:0000256" key="5">
    <source>
        <dbReference type="SAM" id="SignalP"/>
    </source>
</evidence>
<feature type="domain" description="DUF7933" evidence="8">
    <location>
        <begin position="714"/>
        <end position="822"/>
    </location>
</feature>
<dbReference type="Pfam" id="PF25564">
    <property type="entry name" value="DUF7933"/>
    <property type="match status" value="10"/>
</dbReference>
<feature type="domain" description="DUF7933" evidence="8">
    <location>
        <begin position="967"/>
        <end position="1092"/>
    </location>
</feature>
<feature type="domain" description="Bacterial Ig-like" evidence="7">
    <location>
        <begin position="1947"/>
        <end position="2034"/>
    </location>
</feature>
<evidence type="ECO:0000256" key="4">
    <source>
        <dbReference type="SAM" id="MobiDB-lite"/>
    </source>
</evidence>
<dbReference type="SUPFAM" id="SSF141072">
    <property type="entry name" value="CalX-like"/>
    <property type="match status" value="1"/>
</dbReference>
<evidence type="ECO:0000259" key="8">
    <source>
        <dbReference type="Pfam" id="PF25564"/>
    </source>
</evidence>
<evidence type="ECO:0000313" key="9">
    <source>
        <dbReference type="EMBL" id="MDE4167585.1"/>
    </source>
</evidence>
<feature type="domain" description="DUF7933" evidence="8">
    <location>
        <begin position="33"/>
        <end position="152"/>
    </location>
</feature>
<feature type="domain" description="DUF7933" evidence="8">
    <location>
        <begin position="1223"/>
        <end position="1343"/>
    </location>
</feature>
<feature type="chain" id="PRO_5044822122" evidence="5">
    <location>
        <begin position="31"/>
        <end position="2822"/>
    </location>
</feature>
<dbReference type="Gene3D" id="2.60.40.10">
    <property type="entry name" value="Immunoglobulins"/>
    <property type="match status" value="3"/>
</dbReference>
<feature type="domain" description="DUF7933" evidence="8">
    <location>
        <begin position="1096"/>
        <end position="1216"/>
    </location>
</feature>
<sequence>MTTLLYRALRSLVMSLILVVGGAAAALAQAAVPTFTAVFSPDSITTGGRATLTFTIDNATGSPAESIAFTGTLPTGVTVASGSQSNSCSSSTFTATAGGTTMELSGGRLGDGSSCTVSLPVTSSTLGTHTFTTGALTSTLGNSGTASDDLTVSASTANFSKSYSPSAVDPGNPSTLTYTFDVVVPTVVDFRDWRSAYMTDTLPTGLEFLTPLDLTATGDCNTLSYSLNETTGVLTFNGGPHQTEGTYSCTLTAAVTGDAPGSFGSSTELQTRNGFGSAIATDDAYAALTVNTPPVNGINLIKSFDVTRANVGDTVTLSFSLTNTDTLNDASGISFTDDLDAMLSGLAVTGALPSDPCGSGSTLSGSSTLTLSGGSLAARGSCSFSVDVLIPAGASSGTYTNTTNAVTATLGGSPYTGSAATTTLKVYGEDSTPPTFTKEFTDDPVAPGDTVTINYVLTNPSSTTAISDIAFSETLNSPEGTSVSSGTGGVCGGSLTAVPEFSGGFTLNFSGGSLAAGASCTIPVTLLLDSATAPGDYATTTGTLTATSGGGNVSTAGASDTLTVQGGANLSLVKSFDDDYAQAGADTSLTFTITSAAESTSTVTDISFTDDLDAMLSGTTVSSLTSDTCGGTLTGTSTLSYSGGTLDPGDSCTIALDITIPGGASGVKTNTTSTLLATASTANDTTAAAASDTISVLVAQPLTLRASFDITDPLPGDEITLTYTLTNPDSSYTYSNISFSDSYTSALSTMAASSLPIAGFCGGGTATGTTQGVFSGMSLAPGESCYIPAILSVPAGAADGDYSTVSSFVSASLNGSGVTFDKLTASFGIDTGLISMAKAFSTSPVAAGDTVDVSYTLTNLSSSSALTGLNFTDDLDAALSGLVATGLPTNTCGGTLSGTSTVSFSGGSLAAGDSCTITATLSVPAAAATGSYTGTTSTPNGTAHSGSVAVSGIGASAALTVQSAVAPSFSKSISPAGIPQGGSSTLTYVITNNDSSNAISNLRFTDDLDAVLSGLVVSNGTGSDLCGTGSVVSGTSEVVLSGGSLAASASCTITLTVDVPQAAALGSYTSTTSTLTEGGSYSAAAASAAFTVEPAPSFAKAFAPASIVQGDVSTLTFTIDNSASAIAATALDFTDNLPAGLVVAPTANASTTCTGGTLTATAGTGTVSYTGGTVAAGASCTVSVDLRATAAGSLINTSGDLTSSSGNSGTASDTLTATAAPIPGFSKAFANSSSALGDVVTLTFTVDNTTSLIEATALDFTDTLPSGMEVATTPDASTTCSGGTLTAVAGSGSIAYTGGTVAAGASCTVSADVTSTATGTLSNTSGDLTSSLGNSGTAAANLDIPEISFDAPLATDDVVNGAEAPALALSGSSSLIEDGQNVTLTVTDSGSGSVSGSASVSGNAWSTTVDVSSLADGALSLTASVSDAAGTGTASDTASLTKDATAPDGHSVSFDQSPIGAANESTASFTFADAEVGASYSYTISSDGGGSDVTGSGTIATATDQITGLDLSALGSGTLTLSVVLTDTVGNAATAVTDSATKDTTAPGIDFESPLAGDDLVSGTEAAATTISGTTADLADGQTVTVVVTDSGSDTVTGTATTSGNAWSLEIDLSALADGALSLTADVDDTAGNPAPQATASLTKDSVAPTGYSVAFDQDPLSAADADAASFTFAGAEVGASYSYTIASDAGGSDVTGSGTIATATDQVTGIDLSGLTDGTLTLTVALTDPAGNAGDDATDSAAKDTDAPVLSFDSPLAADDVVNKAEAPAVTLSGIASGIEDGQTVTVVVTDSASDTVTGTADVSADVWSVTLDLSGLANGALTLTADAEDVSANPASQATGSLTKDTRRPHGFSVAFDQDPVSAAEADAASFSFTGAETGASFAYTIRSSGGGKVTGSGTISNAAQQITGIDLSDLSDGTLKLVVTLTDTAGNTSGKRRDESTLDASQPAATLTGPDSAQSDPFTVELTFDEAVTGLALTSLVIDNGTASDLTGSDDSYSFTVTPDHDGTISISLPEGAAQDASGNDNAAAEQIEVTAALTGTPNPNPPADNDGDGIPDSFESSTADRDGDGIPDAQDYDPQGYFYCEDDGRILSGGGLTVTGPSGSNSSVGILNDINIVRDGSSGEYQWFAQRPGTYTVTYTYPASGVASTARTTSGTLDVTTLLPANPAVIGSTEFGSTGALADSSLAANPVFYDTFVIEAGDPNVLANNIPMTQCAPNPVTVSAVDNGGEANGAATDSVIFTISQGRVSSQDSVISYSLGGSSTGGDDYTAPSGSVTIPAGATQATVEITVLEDALIEGSETLTLTLTAVTAGESTTVLSTTATDLTGSATVVDDDFAVVAVSNDDLVASENGRDTAAMSFWLQGQPTGRVELSFAGDAQCAVSPATLTFGRGNFATPQSLTITAIDDEAVEGSHSCQPTVTVTSSDTRYDAYALALAQVQILDDLVDQIRDRLTEVLKSDLEETIKTQQRYFSQMSKGALERVLAGQAGLNCGTQSAFDVDGAVQMTGGNGGADGTFGYDVYNCQSGSREILDGQFSLTRTKDIGTQALLQFSKQRERFLSESDLRGRFWGGYVSRTNVTGLADGSINGFGINGGLYGARELGNGLFLDYYAAAGLGHHRYKLDFEALPTRIRAKGSYDYAAAFAGAALSGQREYDSFLLTPRFGMDLAYASASDADVRASQLGQTDTGRIDIPDYNGGRIFAELEFASLPGTTSEDSPTAQIRTAVAPRFACEMSSFDSDLDCGFGFSFSRDMFDALSGISYGFAIDYEHIDETDRLSLDFSRERRFANGQGAVVTRLSLPTADSLQIEHGVQLDF</sequence>
<dbReference type="InterPro" id="IPR047589">
    <property type="entry name" value="DUF11_rpt"/>
</dbReference>
<dbReference type="InterPro" id="IPR013783">
    <property type="entry name" value="Ig-like_fold"/>
</dbReference>
<proteinExistence type="predicted"/>
<dbReference type="NCBIfam" id="TIGR01451">
    <property type="entry name" value="B_ant_repeat"/>
    <property type="match status" value="2"/>
</dbReference>
<feature type="region of interest" description="Disordered" evidence="4">
    <location>
        <begin position="2041"/>
        <end position="2083"/>
    </location>
</feature>
<keyword evidence="3" id="KW-0106">Calcium</keyword>
<feature type="compositionally biased region" description="Low complexity" evidence="4">
    <location>
        <begin position="1428"/>
        <end position="1439"/>
    </location>
</feature>
<dbReference type="Pfam" id="PF19078">
    <property type="entry name" value="Big_12"/>
    <property type="match status" value="1"/>
</dbReference>
<feature type="domain" description="DUF7933" evidence="8">
    <location>
        <begin position="434"/>
        <end position="564"/>
    </location>
</feature>
<feature type="region of interest" description="Disordered" evidence="4">
    <location>
        <begin position="1428"/>
        <end position="1458"/>
    </location>
</feature>
<dbReference type="InterPro" id="IPR057693">
    <property type="entry name" value="DUF7933"/>
</dbReference>
<feature type="region of interest" description="Disordered" evidence="4">
    <location>
        <begin position="1932"/>
        <end position="1962"/>
    </location>
</feature>
<dbReference type="InterPro" id="IPR038081">
    <property type="entry name" value="CalX-like_sf"/>
</dbReference>
<reference evidence="9 10" key="1">
    <citation type="submission" date="2023-02" db="EMBL/GenBank/DDBJ databases">
        <title>Population genomics of bacteria associated with diatom.</title>
        <authorList>
            <person name="Xie J."/>
            <person name="Wang H."/>
        </authorList>
    </citation>
    <scope>NUCLEOTIDE SEQUENCE [LARGE SCALE GENOMIC DNA]</scope>
    <source>
        <strain evidence="9 10">PT47_8</strain>
    </source>
</reference>
<feature type="signal peptide" evidence="5">
    <location>
        <begin position="1"/>
        <end position="30"/>
    </location>
</feature>
<keyword evidence="1 5" id="KW-0732">Signal</keyword>
<feature type="domain" description="Calx-beta" evidence="6">
    <location>
        <begin position="2235"/>
        <end position="2330"/>
    </location>
</feature>
<feature type="domain" description="DUF7933" evidence="8">
    <location>
        <begin position="572"/>
        <end position="689"/>
    </location>
</feature>
<dbReference type="NCBIfam" id="NF033510">
    <property type="entry name" value="Ca_tandemer"/>
    <property type="match status" value="3"/>
</dbReference>
<feature type="domain" description="DUF7933" evidence="8">
    <location>
        <begin position="159"/>
        <end position="290"/>
    </location>
</feature>
<dbReference type="Pfam" id="PF03160">
    <property type="entry name" value="Calx-beta"/>
    <property type="match status" value="1"/>
</dbReference>
<feature type="domain" description="DUF7933" evidence="8">
    <location>
        <begin position="836"/>
        <end position="961"/>
    </location>
</feature>
<evidence type="ECO:0000313" key="10">
    <source>
        <dbReference type="Proteomes" id="UP001218364"/>
    </source>
</evidence>
<protein>
    <submittedName>
        <fullName evidence="9">Ig-like domain-containing protein</fullName>
    </submittedName>
</protein>
<evidence type="ECO:0000256" key="3">
    <source>
        <dbReference type="ARBA" id="ARBA00022837"/>
    </source>
</evidence>
<dbReference type="InterPro" id="IPR003644">
    <property type="entry name" value="Calx_beta"/>
</dbReference>
<dbReference type="InterPro" id="IPR044048">
    <property type="entry name" value="Big_12"/>
</dbReference>
<comment type="caution">
    <text evidence="9">The sequence shown here is derived from an EMBL/GenBank/DDBJ whole genome shotgun (WGS) entry which is preliminary data.</text>
</comment>
<evidence type="ECO:0000256" key="1">
    <source>
        <dbReference type="ARBA" id="ARBA00022729"/>
    </source>
</evidence>
<keyword evidence="2" id="KW-0677">Repeat</keyword>
<feature type="domain" description="DUF7933" evidence="8">
    <location>
        <begin position="301"/>
        <end position="426"/>
    </location>
</feature>
<dbReference type="Gene3D" id="2.60.40.2030">
    <property type="match status" value="1"/>
</dbReference>
<dbReference type="EMBL" id="JARCJK010000011">
    <property type="protein sequence ID" value="MDE4167585.1"/>
    <property type="molecule type" value="Genomic_DNA"/>
</dbReference>
<evidence type="ECO:0000259" key="7">
    <source>
        <dbReference type="Pfam" id="PF19078"/>
    </source>
</evidence>
<evidence type="ECO:0000256" key="2">
    <source>
        <dbReference type="ARBA" id="ARBA00022737"/>
    </source>
</evidence>
<evidence type="ECO:0000259" key="6">
    <source>
        <dbReference type="Pfam" id="PF03160"/>
    </source>
</evidence>
<organism evidence="9 10">
    <name type="scientific">Phaeobacter gallaeciensis</name>
    <dbReference type="NCBI Taxonomy" id="60890"/>
    <lineage>
        <taxon>Bacteria</taxon>
        <taxon>Pseudomonadati</taxon>
        <taxon>Pseudomonadota</taxon>
        <taxon>Alphaproteobacteria</taxon>
        <taxon>Rhodobacterales</taxon>
        <taxon>Roseobacteraceae</taxon>
        <taxon>Phaeobacter</taxon>
    </lineage>
</organism>
<dbReference type="RefSeq" id="WP_274840060.1">
    <property type="nucleotide sequence ID" value="NZ_JARCJF010000011.1"/>
</dbReference>
<gene>
    <name evidence="9" type="ORF">PXK24_17960</name>
</gene>
<feature type="compositionally biased region" description="Polar residues" evidence="4">
    <location>
        <begin position="1945"/>
        <end position="1962"/>
    </location>
</feature>
<name>A0ABD4XF12_9RHOB</name>
<accession>A0ABD4XF12</accession>
<dbReference type="Proteomes" id="UP001218364">
    <property type="component" value="Unassembled WGS sequence"/>
</dbReference>